<keyword evidence="2" id="KW-1185">Reference proteome</keyword>
<evidence type="ECO:0000313" key="1">
    <source>
        <dbReference type="EMBL" id="GJE68451.1"/>
    </source>
</evidence>
<gene>
    <name evidence="1" type="ORF">LNAOJCKE_5695</name>
</gene>
<dbReference type="PIRSF" id="PIRSF039032">
    <property type="entry name" value="HigB-2"/>
    <property type="match status" value="1"/>
</dbReference>
<protein>
    <recommendedName>
        <fullName evidence="3">Addiction module toxin RelE</fullName>
    </recommendedName>
</protein>
<sequence length="114" mass="12591">MTEPLHDTHETAPFMARCTRLGLTEADRDDMVLQVARDPSAGALIKGSGGLRKVRWGGSGGYRILVAYFDKDSPAVLMSILAKNQQANFTAAQIKLLHAQVKAIKDARRRRKNE</sequence>
<dbReference type="EMBL" id="BPRC01000074">
    <property type="protein sequence ID" value="GJE68451.1"/>
    <property type="molecule type" value="Genomic_DNA"/>
</dbReference>
<evidence type="ECO:0008006" key="3">
    <source>
        <dbReference type="Google" id="ProtNLM"/>
    </source>
</evidence>
<reference evidence="1" key="2">
    <citation type="submission" date="2021-08" db="EMBL/GenBank/DDBJ databases">
        <authorList>
            <person name="Tani A."/>
            <person name="Ola A."/>
            <person name="Ogura Y."/>
            <person name="Katsura K."/>
            <person name="Hayashi T."/>
        </authorList>
    </citation>
    <scope>NUCLEOTIDE SEQUENCE</scope>
    <source>
        <strain evidence="1">NBRC 15686</strain>
    </source>
</reference>
<dbReference type="InterPro" id="IPR009387">
    <property type="entry name" value="HigB-2"/>
</dbReference>
<accession>A0ABQ4UPS9</accession>
<name>A0ABQ4UPS9_9HYPH</name>
<comment type="caution">
    <text evidence="1">The sequence shown here is derived from an EMBL/GenBank/DDBJ whole genome shotgun (WGS) entry which is preliminary data.</text>
</comment>
<reference evidence="1" key="1">
    <citation type="journal article" date="2021" name="Front. Microbiol.">
        <title>Comprehensive Comparative Genomics and Phenotyping of Methylobacterium Species.</title>
        <authorList>
            <person name="Alessa O."/>
            <person name="Ogura Y."/>
            <person name="Fujitani Y."/>
            <person name="Takami H."/>
            <person name="Hayashi T."/>
            <person name="Sahin N."/>
            <person name="Tani A."/>
        </authorList>
    </citation>
    <scope>NUCLEOTIDE SEQUENCE</scope>
    <source>
        <strain evidence="1">NBRC 15686</strain>
    </source>
</reference>
<dbReference type="Proteomes" id="UP001055039">
    <property type="component" value="Unassembled WGS sequence"/>
</dbReference>
<organism evidence="1 2">
    <name type="scientific">Methylorubrum aminovorans</name>
    <dbReference type="NCBI Taxonomy" id="269069"/>
    <lineage>
        <taxon>Bacteria</taxon>
        <taxon>Pseudomonadati</taxon>
        <taxon>Pseudomonadota</taxon>
        <taxon>Alphaproteobacteria</taxon>
        <taxon>Hyphomicrobiales</taxon>
        <taxon>Methylobacteriaceae</taxon>
        <taxon>Methylorubrum</taxon>
    </lineage>
</organism>
<evidence type="ECO:0000313" key="2">
    <source>
        <dbReference type="Proteomes" id="UP001055039"/>
    </source>
</evidence>
<proteinExistence type="predicted"/>